<dbReference type="EMBL" id="BPLQ01010976">
    <property type="protein sequence ID" value="GIY54795.1"/>
    <property type="molecule type" value="Genomic_DNA"/>
</dbReference>
<proteinExistence type="predicted"/>
<comment type="caution">
    <text evidence="1">The sequence shown here is derived from an EMBL/GenBank/DDBJ whole genome shotgun (WGS) entry which is preliminary data.</text>
</comment>
<sequence>MAPLRVRLEVTALQKHNGTSIPFHYFGRLFTRADTARVINAAGLSEEGCWERGAVGHLRRWGTTKGGFNSARDEGSPYFCHNIPQPTFQSDTYQKLRKPPPRCNNSDPKIGEPIGAQPHACFIKGALCNRFPWLPVRVPREESALQKHNGTSITFHYSSRLSTRADILVCESPRRSGALIGWLL</sequence>
<reference evidence="1 2" key="1">
    <citation type="submission" date="2021-06" db="EMBL/GenBank/DDBJ databases">
        <title>Caerostris darwini draft genome.</title>
        <authorList>
            <person name="Kono N."/>
            <person name="Arakawa K."/>
        </authorList>
    </citation>
    <scope>NUCLEOTIDE SEQUENCE [LARGE SCALE GENOMIC DNA]</scope>
</reference>
<dbReference type="AlphaFoldDB" id="A0AAV4UAZ7"/>
<evidence type="ECO:0000313" key="2">
    <source>
        <dbReference type="Proteomes" id="UP001054837"/>
    </source>
</evidence>
<evidence type="ECO:0000313" key="1">
    <source>
        <dbReference type="EMBL" id="GIY54795.1"/>
    </source>
</evidence>
<accession>A0AAV4UAZ7</accession>
<keyword evidence="2" id="KW-1185">Reference proteome</keyword>
<organism evidence="1 2">
    <name type="scientific">Caerostris darwini</name>
    <dbReference type="NCBI Taxonomy" id="1538125"/>
    <lineage>
        <taxon>Eukaryota</taxon>
        <taxon>Metazoa</taxon>
        <taxon>Ecdysozoa</taxon>
        <taxon>Arthropoda</taxon>
        <taxon>Chelicerata</taxon>
        <taxon>Arachnida</taxon>
        <taxon>Araneae</taxon>
        <taxon>Araneomorphae</taxon>
        <taxon>Entelegynae</taxon>
        <taxon>Araneoidea</taxon>
        <taxon>Araneidae</taxon>
        <taxon>Caerostris</taxon>
    </lineage>
</organism>
<dbReference type="Proteomes" id="UP001054837">
    <property type="component" value="Unassembled WGS sequence"/>
</dbReference>
<protein>
    <submittedName>
        <fullName evidence="1">Uncharacterized protein</fullName>
    </submittedName>
</protein>
<gene>
    <name evidence="1" type="ORF">CDAR_275101</name>
</gene>
<name>A0AAV4UAZ7_9ARAC</name>